<dbReference type="InterPro" id="IPR011160">
    <property type="entry name" value="Sphingomy_PDE"/>
</dbReference>
<evidence type="ECO:0000256" key="4">
    <source>
        <dbReference type="PIRSR" id="PIRSR000948-1"/>
    </source>
</evidence>
<feature type="binding site" evidence="4">
    <location>
        <position position="373"/>
    </location>
    <ligand>
        <name>Zn(2+)</name>
        <dbReference type="ChEBI" id="CHEBI:29105"/>
        <label>2</label>
    </ligand>
</feature>
<reference evidence="8" key="1">
    <citation type="journal article" date="2023" name="Mol. Phylogenet. Evol.">
        <title>Genome-scale phylogeny and comparative genomics of the fungal order Sordariales.</title>
        <authorList>
            <person name="Hensen N."/>
            <person name="Bonometti L."/>
            <person name="Westerberg I."/>
            <person name="Brannstrom I.O."/>
            <person name="Guillou S."/>
            <person name="Cros-Aarteil S."/>
            <person name="Calhoun S."/>
            <person name="Haridas S."/>
            <person name="Kuo A."/>
            <person name="Mondo S."/>
            <person name="Pangilinan J."/>
            <person name="Riley R."/>
            <person name="LaButti K."/>
            <person name="Andreopoulos B."/>
            <person name="Lipzen A."/>
            <person name="Chen C."/>
            <person name="Yan M."/>
            <person name="Daum C."/>
            <person name="Ng V."/>
            <person name="Clum A."/>
            <person name="Steindorff A."/>
            <person name="Ohm R.A."/>
            <person name="Martin F."/>
            <person name="Silar P."/>
            <person name="Natvig D.O."/>
            <person name="Lalanne C."/>
            <person name="Gautier V."/>
            <person name="Ament-Velasquez S.L."/>
            <person name="Kruys A."/>
            <person name="Hutchinson M.I."/>
            <person name="Powell A.J."/>
            <person name="Barry K."/>
            <person name="Miller A.N."/>
            <person name="Grigoriev I.V."/>
            <person name="Debuchy R."/>
            <person name="Gladieux P."/>
            <person name="Hiltunen Thoren M."/>
            <person name="Johannesson H."/>
        </authorList>
    </citation>
    <scope>NUCLEOTIDE SEQUENCE</scope>
    <source>
        <strain evidence="8">FGSC 1904</strain>
    </source>
</reference>
<dbReference type="GO" id="GO:0016020">
    <property type="term" value="C:membrane"/>
    <property type="evidence" value="ECO:0007669"/>
    <property type="project" value="GOC"/>
</dbReference>
<evidence type="ECO:0000256" key="5">
    <source>
        <dbReference type="PIRSR" id="PIRSR000948-2"/>
    </source>
</evidence>
<sequence>MVGFFRCSMMAMAIVPAFAHPKQPPAHHEDDVSYPGSVSVFTVPGTFPASVFSSYYVKPGPTNQPQPILYDPVLNVTFPFNLTDPRNVPDSSDDPVILPQAAANLSDATGEAIVSAAVSEVLRLFESNNTGGSDTCSKCTAALAVGKMVAKLAPTHFPTGMVQLCQKLKFSTYSSCELTYGHNASGASWTQILAYADVAGLDGQYICSYLRKGTCPYPTVTSVKAKFPKPKPKKPVVPRRSGKTVKILHLSDLHLDPRYSTGSEANCTSYMCCRYSEPPANGSVPKISVSAPLFGYYKCDSPFYLAVAALQSIGPLTGTSAKNPPAFTLYTGDMIAHDDEVQASRAYIEASELAIWEMFRAYISGPIYTALGNHDTAPADYETPYAIDNNGTLGQQFSWNYEHVSGLWQHYDWISPNVAHQAATHYASYAVSPRQHKNLKVITLNSDLYYQHNPFALLNASNPDFSGMWSFLIDELQSAEDKHQRVWINAHIPTGWDGGSALPNSADYFYQIVERYSPDVIANIFFGHSHEDQFSLYYRGNGTAQTSDNALVTGWMGPSLTPLQNLNSGYRMYEVDTGTWEVMDAYTFFSDVGTYTSLPSKEGQGPVYEFEYSTRDVYGSAINWPKTAPLNATFWHEVTEAMEKNTTLVELFTKYQGKSSAKSKKCETEECRKAKICYMRSGSTALGKQCKSGYGSVQ</sequence>
<protein>
    <recommendedName>
        <fullName evidence="3">Sphingomyelin phosphodiesterase</fullName>
    </recommendedName>
</protein>
<feature type="chain" id="PRO_5042278828" description="Sphingomyelin phosphodiesterase" evidence="6">
    <location>
        <begin position="20"/>
        <end position="698"/>
    </location>
</feature>
<feature type="domain" description="Calcineurin-like phosphoesterase" evidence="7">
    <location>
        <begin position="246"/>
        <end position="531"/>
    </location>
</feature>
<feature type="binding site" evidence="4">
    <location>
        <position position="254"/>
    </location>
    <ligand>
        <name>Zn(2+)</name>
        <dbReference type="ChEBI" id="CHEBI:29105"/>
        <label>1</label>
    </ligand>
</feature>
<dbReference type="AlphaFoldDB" id="A0AAE0PNF4"/>
<gene>
    <name evidence="8" type="ORF">B0T20DRAFT_428816</name>
</gene>
<dbReference type="GO" id="GO:0016798">
    <property type="term" value="F:hydrolase activity, acting on glycosyl bonds"/>
    <property type="evidence" value="ECO:0007669"/>
    <property type="project" value="UniProtKB-KW"/>
</dbReference>
<keyword evidence="4" id="KW-0479">Metal-binding</keyword>
<dbReference type="Gene3D" id="3.60.21.10">
    <property type="match status" value="1"/>
</dbReference>
<dbReference type="InterPro" id="IPR041805">
    <property type="entry name" value="ASMase/PPN1_MPP"/>
</dbReference>
<evidence type="ECO:0000256" key="1">
    <source>
        <dbReference type="ARBA" id="ARBA00022801"/>
    </source>
</evidence>
<dbReference type="PANTHER" id="PTHR10340">
    <property type="entry name" value="SPHINGOMYELIN PHOSPHODIESTERASE"/>
    <property type="match status" value="1"/>
</dbReference>
<evidence type="ECO:0000313" key="8">
    <source>
        <dbReference type="EMBL" id="KAK3402977.1"/>
    </source>
</evidence>
<accession>A0AAE0PNF4</accession>
<feature type="signal peptide" evidence="6">
    <location>
        <begin position="1"/>
        <end position="19"/>
    </location>
</feature>
<feature type="binding site" evidence="4">
    <location>
        <position position="530"/>
    </location>
    <ligand>
        <name>Zn(2+)</name>
        <dbReference type="ChEBI" id="CHEBI:29105"/>
        <label>1</label>
    </ligand>
</feature>
<dbReference type="GO" id="GO:0006685">
    <property type="term" value="P:sphingomyelin catabolic process"/>
    <property type="evidence" value="ECO:0007669"/>
    <property type="project" value="UniProtKB-UniRule"/>
</dbReference>
<keyword evidence="5" id="KW-1015">Disulfide bond</keyword>
<dbReference type="EMBL" id="JAUTDP010000001">
    <property type="protein sequence ID" value="KAK3402977.1"/>
    <property type="molecule type" value="Genomic_DNA"/>
</dbReference>
<evidence type="ECO:0000259" key="7">
    <source>
        <dbReference type="Pfam" id="PF00149"/>
    </source>
</evidence>
<comment type="function">
    <text evidence="3">Converts sphingomyelin to ceramide.</text>
</comment>
<feature type="disulfide bond" evidence="5">
    <location>
        <begin position="165"/>
        <end position="176"/>
    </location>
</feature>
<dbReference type="Proteomes" id="UP001281003">
    <property type="component" value="Unassembled WGS sequence"/>
</dbReference>
<evidence type="ECO:0000256" key="2">
    <source>
        <dbReference type="ARBA" id="ARBA00023180"/>
    </source>
</evidence>
<dbReference type="InterPro" id="IPR004843">
    <property type="entry name" value="Calcineurin-like_PHP"/>
</dbReference>
<evidence type="ECO:0000313" key="9">
    <source>
        <dbReference type="Proteomes" id="UP001281003"/>
    </source>
</evidence>
<feature type="binding site" evidence="4">
    <location>
        <position position="333"/>
    </location>
    <ligand>
        <name>Zn(2+)</name>
        <dbReference type="ChEBI" id="CHEBI:29105"/>
        <label>1</label>
    </ligand>
</feature>
<feature type="binding site" evidence="4">
    <location>
        <position position="333"/>
    </location>
    <ligand>
        <name>Zn(2+)</name>
        <dbReference type="ChEBI" id="CHEBI:29105"/>
        <label>2</label>
    </ligand>
</feature>
<reference evidence="8" key="2">
    <citation type="submission" date="2023-07" db="EMBL/GenBank/DDBJ databases">
        <authorList>
            <consortium name="Lawrence Berkeley National Laboratory"/>
            <person name="Haridas S."/>
            <person name="Hensen N."/>
            <person name="Bonometti L."/>
            <person name="Westerberg I."/>
            <person name="Brannstrom I.O."/>
            <person name="Guillou S."/>
            <person name="Cros-Aarteil S."/>
            <person name="Calhoun S."/>
            <person name="Kuo A."/>
            <person name="Mondo S."/>
            <person name="Pangilinan J."/>
            <person name="Riley R."/>
            <person name="LaButti K."/>
            <person name="Andreopoulos B."/>
            <person name="Lipzen A."/>
            <person name="Chen C."/>
            <person name="Yanf M."/>
            <person name="Daum C."/>
            <person name="Ng V."/>
            <person name="Clum A."/>
            <person name="Steindorff A."/>
            <person name="Ohm R."/>
            <person name="Martin F."/>
            <person name="Silar P."/>
            <person name="Natvig D."/>
            <person name="Lalanne C."/>
            <person name="Gautier V."/>
            <person name="Ament-velasquez S.L."/>
            <person name="Kruys A."/>
            <person name="Hutchinson M.I."/>
            <person name="Powell A.J."/>
            <person name="Barry K."/>
            <person name="Miller A.N."/>
            <person name="Grigoriev I.V."/>
            <person name="Debuchy R."/>
            <person name="Gladieux P."/>
            <person name="Thoren M.H."/>
            <person name="Johannesson H."/>
        </authorList>
    </citation>
    <scope>NUCLEOTIDE SEQUENCE</scope>
    <source>
        <strain evidence="8">FGSC 1904</strain>
    </source>
</reference>
<dbReference type="Pfam" id="PF00149">
    <property type="entry name" value="Metallophos"/>
    <property type="match status" value="1"/>
</dbReference>
<feature type="binding site" evidence="4">
    <location>
        <position position="528"/>
    </location>
    <ligand>
        <name>Zn(2+)</name>
        <dbReference type="ChEBI" id="CHEBI:29105"/>
        <label>2</label>
    </ligand>
</feature>
<feature type="binding site" evidence="4">
    <location>
        <position position="252"/>
    </location>
    <ligand>
        <name>Zn(2+)</name>
        <dbReference type="ChEBI" id="CHEBI:29105"/>
        <label>1</label>
    </ligand>
</feature>
<comment type="cofactor">
    <cofactor evidence="4">
        <name>Zn(2+)</name>
        <dbReference type="ChEBI" id="CHEBI:29105"/>
    </cofactor>
    <text evidence="4">Binds 2 Zn(2+) ions per subunit.</text>
</comment>
<dbReference type="InterPro" id="IPR029052">
    <property type="entry name" value="Metallo-depent_PP-like"/>
</dbReference>
<dbReference type="CDD" id="cd00842">
    <property type="entry name" value="MPP_ASMase"/>
    <property type="match status" value="1"/>
</dbReference>
<keyword evidence="6" id="KW-0732">Signal</keyword>
<dbReference type="GO" id="GO:0004767">
    <property type="term" value="F:sphingomyelin phosphodiesterase activity"/>
    <property type="evidence" value="ECO:0007669"/>
    <property type="project" value="UniProtKB-UniRule"/>
</dbReference>
<keyword evidence="9" id="KW-1185">Reference proteome</keyword>
<feature type="binding site" evidence="4">
    <location>
        <position position="491"/>
    </location>
    <ligand>
        <name>Zn(2+)</name>
        <dbReference type="ChEBI" id="CHEBI:29105"/>
        <label>2</label>
    </ligand>
</feature>
<feature type="disulfide bond" evidence="5">
    <location>
        <begin position="136"/>
        <end position="215"/>
    </location>
</feature>
<keyword evidence="3" id="KW-0326">Glycosidase</keyword>
<dbReference type="PIRSF" id="PIRSF000948">
    <property type="entry name" value="Sphingomy_PDE"/>
    <property type="match status" value="1"/>
</dbReference>
<comment type="similarity">
    <text evidence="3">Belongs to the acid sphingomyelinase family.</text>
</comment>
<feature type="disulfide bond" evidence="5">
    <location>
        <begin position="666"/>
        <end position="671"/>
    </location>
</feature>
<name>A0AAE0PNF4_SORBR</name>
<proteinExistence type="inferred from homology"/>
<keyword evidence="4" id="KW-0862">Zinc</keyword>
<feature type="disulfide bond" evidence="5">
    <location>
        <begin position="273"/>
        <end position="299"/>
    </location>
</feature>
<dbReference type="GO" id="GO:0046872">
    <property type="term" value="F:metal ion binding"/>
    <property type="evidence" value="ECO:0007669"/>
    <property type="project" value="UniProtKB-KW"/>
</dbReference>
<feature type="disulfide bond" evidence="5">
    <location>
        <begin position="139"/>
        <end position="207"/>
    </location>
</feature>
<comment type="caution">
    <text evidence="8">The sequence shown here is derived from an EMBL/GenBank/DDBJ whole genome shotgun (WGS) entry which is preliminary data.</text>
</comment>
<dbReference type="PANTHER" id="PTHR10340:SF27">
    <property type="entry name" value="ACL091CP"/>
    <property type="match status" value="1"/>
</dbReference>
<feature type="disulfide bond" evidence="5">
    <location>
        <begin position="267"/>
        <end position="272"/>
    </location>
</feature>
<dbReference type="SUPFAM" id="SSF56300">
    <property type="entry name" value="Metallo-dependent phosphatases"/>
    <property type="match status" value="1"/>
</dbReference>
<keyword evidence="2" id="KW-0325">Glycoprotein</keyword>
<evidence type="ECO:0000256" key="6">
    <source>
        <dbReference type="SAM" id="SignalP"/>
    </source>
</evidence>
<keyword evidence="1 3" id="KW-0378">Hydrolase</keyword>
<evidence type="ECO:0000256" key="3">
    <source>
        <dbReference type="PIRNR" id="PIRNR000948"/>
    </source>
</evidence>
<organism evidence="8 9">
    <name type="scientific">Sordaria brevicollis</name>
    <dbReference type="NCBI Taxonomy" id="83679"/>
    <lineage>
        <taxon>Eukaryota</taxon>
        <taxon>Fungi</taxon>
        <taxon>Dikarya</taxon>
        <taxon>Ascomycota</taxon>
        <taxon>Pezizomycotina</taxon>
        <taxon>Sordariomycetes</taxon>
        <taxon>Sordariomycetidae</taxon>
        <taxon>Sordariales</taxon>
        <taxon>Sordariaceae</taxon>
        <taxon>Sordaria</taxon>
    </lineage>
</organism>